<evidence type="ECO:0000256" key="1">
    <source>
        <dbReference type="SAM" id="Phobius"/>
    </source>
</evidence>
<protein>
    <submittedName>
        <fullName evidence="2">Uncharacterized protein</fullName>
    </submittedName>
</protein>
<feature type="transmembrane region" description="Helical" evidence="1">
    <location>
        <begin position="23"/>
        <end position="46"/>
    </location>
</feature>
<keyword evidence="1" id="KW-0812">Transmembrane</keyword>
<gene>
    <name evidence="2" type="ORF">APHMUC_1064</name>
</gene>
<keyword evidence="1" id="KW-1133">Transmembrane helix</keyword>
<evidence type="ECO:0000313" key="2">
    <source>
        <dbReference type="EMBL" id="KJV64775.1"/>
    </source>
</evidence>
<sequence>MKGNGSAAHASYTQENKWFKTHVLYTVPAKHLQGCVLLVFSVVIGLRKRTRSLGYKCL</sequence>
<proteinExistence type="predicted"/>
<name>A0A0F3N9P5_ANAPH</name>
<dbReference type="Proteomes" id="UP000033441">
    <property type="component" value="Unassembled WGS sequence"/>
</dbReference>
<evidence type="ECO:0000313" key="3">
    <source>
        <dbReference type="Proteomes" id="UP000033441"/>
    </source>
</evidence>
<comment type="caution">
    <text evidence="2">The sequence shown here is derived from an EMBL/GenBank/DDBJ whole genome shotgun (WGS) entry which is preliminary data.</text>
</comment>
<organism evidence="2 3">
    <name type="scientific">Anaplasma phagocytophilum str. ApMUC09</name>
    <dbReference type="NCBI Taxonomy" id="1359152"/>
    <lineage>
        <taxon>Bacteria</taxon>
        <taxon>Pseudomonadati</taxon>
        <taxon>Pseudomonadota</taxon>
        <taxon>Alphaproteobacteria</taxon>
        <taxon>Rickettsiales</taxon>
        <taxon>Anaplasmataceae</taxon>
        <taxon>Anaplasma</taxon>
        <taxon>phagocytophilum group</taxon>
    </lineage>
</organism>
<dbReference type="AlphaFoldDB" id="A0A0F3N9P5"/>
<keyword evidence="1" id="KW-0472">Membrane</keyword>
<dbReference type="EMBL" id="LANV01000001">
    <property type="protein sequence ID" value="KJV64775.1"/>
    <property type="molecule type" value="Genomic_DNA"/>
</dbReference>
<reference evidence="2 3" key="1">
    <citation type="submission" date="2015-02" db="EMBL/GenBank/DDBJ databases">
        <title>Genome Sequencing of Rickettsiales.</title>
        <authorList>
            <person name="Daugherty S.C."/>
            <person name="Su Q."/>
            <person name="Abolude K."/>
            <person name="Beier-Sexton M."/>
            <person name="Carlyon J.A."/>
            <person name="Carter R."/>
            <person name="Day N.P."/>
            <person name="Dumler S.J."/>
            <person name="Dyachenko V."/>
            <person name="Godinez A."/>
            <person name="Kurtti T.J."/>
            <person name="Lichay M."/>
            <person name="Mullins K.E."/>
            <person name="Ott S."/>
            <person name="Pappas-Brown V."/>
            <person name="Paris D.H."/>
            <person name="Patel P."/>
            <person name="Richards A.L."/>
            <person name="Sadzewicz L."/>
            <person name="Sears K."/>
            <person name="Seidman D."/>
            <person name="Sengamalay N."/>
            <person name="Stenos J."/>
            <person name="Tallon L.J."/>
            <person name="Vincent G."/>
            <person name="Fraser C.M."/>
            <person name="Munderloh U."/>
            <person name="Dunning-Hotopp J.C."/>
        </authorList>
    </citation>
    <scope>NUCLEOTIDE SEQUENCE [LARGE SCALE GENOMIC DNA]</scope>
    <source>
        <strain evidence="2 3">ApMUC09</strain>
    </source>
</reference>
<accession>A0A0F3N9P5</accession>